<dbReference type="EC" id="4.3.2.7" evidence="2"/>
<dbReference type="InterPro" id="IPR006840">
    <property type="entry name" value="ChaC"/>
</dbReference>
<evidence type="ECO:0000256" key="3">
    <source>
        <dbReference type="ARBA" id="ARBA00023239"/>
    </source>
</evidence>
<evidence type="ECO:0000256" key="5">
    <source>
        <dbReference type="ARBA" id="ARBA00045227"/>
    </source>
</evidence>
<feature type="non-terminal residue" evidence="7">
    <location>
        <position position="189"/>
    </location>
</feature>
<dbReference type="PANTHER" id="PTHR12192">
    <property type="entry name" value="CATION TRANSPORT PROTEIN CHAC-RELATED"/>
    <property type="match status" value="1"/>
</dbReference>
<accession>A0A8J9W0H2</accession>
<evidence type="ECO:0000313" key="7">
    <source>
        <dbReference type="EMBL" id="CAH0731950.1"/>
    </source>
</evidence>
<dbReference type="GO" id="GO:0006751">
    <property type="term" value="P:glutathione catabolic process"/>
    <property type="evidence" value="ECO:0007669"/>
    <property type="project" value="InterPro"/>
</dbReference>
<keyword evidence="3" id="KW-0456">Lyase</keyword>
<dbReference type="OrthoDB" id="1933483at2759"/>
<proteinExistence type="inferred from homology"/>
<reference evidence="7" key="1">
    <citation type="submission" date="2021-12" db="EMBL/GenBank/DDBJ databases">
        <authorList>
            <person name="Martin H S."/>
        </authorList>
    </citation>
    <scope>NUCLEOTIDE SEQUENCE</scope>
</reference>
<dbReference type="InterPro" id="IPR013024">
    <property type="entry name" value="GGCT-like"/>
</dbReference>
<evidence type="ECO:0000256" key="6">
    <source>
        <dbReference type="ARBA" id="ARBA00048073"/>
    </source>
</evidence>
<comment type="similarity">
    <text evidence="1">Belongs to the gamma-glutamylcyclotransferase family. ChaC subfamily.</text>
</comment>
<dbReference type="SUPFAM" id="SSF110857">
    <property type="entry name" value="Gamma-glutamyl cyclotransferase-like"/>
    <property type="match status" value="1"/>
</dbReference>
<dbReference type="PANTHER" id="PTHR12192:SF2">
    <property type="entry name" value="GLUTATHIONE-SPECIFIC GAMMA-GLUTAMYLCYCLOTRANSFERASE 2"/>
    <property type="match status" value="1"/>
</dbReference>
<keyword evidence="8" id="KW-1185">Reference proteome</keyword>
<dbReference type="Proteomes" id="UP000838878">
    <property type="component" value="Chromosome 9"/>
</dbReference>
<evidence type="ECO:0000313" key="8">
    <source>
        <dbReference type="Proteomes" id="UP000838878"/>
    </source>
</evidence>
<comment type="catalytic activity">
    <reaction evidence="6">
        <text>glutathione = L-cysteinylglycine + 5-oxo-L-proline</text>
        <dbReference type="Rhea" id="RHEA:47724"/>
        <dbReference type="ChEBI" id="CHEBI:57925"/>
        <dbReference type="ChEBI" id="CHEBI:58402"/>
        <dbReference type="ChEBI" id="CHEBI:61694"/>
        <dbReference type="EC" id="4.3.2.7"/>
    </reaction>
</comment>
<evidence type="ECO:0000256" key="1">
    <source>
        <dbReference type="ARBA" id="ARBA00009662"/>
    </source>
</evidence>
<dbReference type="CDD" id="cd06661">
    <property type="entry name" value="GGCT_like"/>
    <property type="match status" value="1"/>
</dbReference>
<protein>
    <recommendedName>
        <fullName evidence="2">glutathione-specific gamma-glutamylcyclotransferase</fullName>
        <ecNumber evidence="2">4.3.2.7</ecNumber>
    </recommendedName>
    <alternativeName>
        <fullName evidence="4">Cation transport regulator-like protein 2</fullName>
    </alternativeName>
</protein>
<comment type="function">
    <text evidence="5">Catalyzes the cleavage of glutathione into 5-oxo-L-proline and a Cys-Gly dipeptide. Acts specifically on glutathione, but not on other gamma-glutamyl peptides.</text>
</comment>
<evidence type="ECO:0000256" key="4">
    <source>
        <dbReference type="ARBA" id="ARBA00043195"/>
    </source>
</evidence>
<sequence>MWVFGYGSLVWKVDFKYESKVIGYVQGYLRRFYQHSIDHRGISEKPGRVVTLVPSEDPNSKVWGVAYKIRTEDIEQVINHLDYREKNGYSKQTVTFHPQDKYLTPFSLTLYVATKDNESFAVLLFQKCKYRPASIDDIAKQVVSCQGPSGTNKEYVYNLAEAMRKLAPDIQDDHLFALEAALKEIDPDL</sequence>
<gene>
    <name evidence="7" type="ORF">BINO364_LOCUS16712</name>
</gene>
<organism evidence="7 8">
    <name type="scientific">Brenthis ino</name>
    <name type="common">lesser marbled fritillary</name>
    <dbReference type="NCBI Taxonomy" id="405034"/>
    <lineage>
        <taxon>Eukaryota</taxon>
        <taxon>Metazoa</taxon>
        <taxon>Ecdysozoa</taxon>
        <taxon>Arthropoda</taxon>
        <taxon>Hexapoda</taxon>
        <taxon>Insecta</taxon>
        <taxon>Pterygota</taxon>
        <taxon>Neoptera</taxon>
        <taxon>Endopterygota</taxon>
        <taxon>Lepidoptera</taxon>
        <taxon>Glossata</taxon>
        <taxon>Ditrysia</taxon>
        <taxon>Papilionoidea</taxon>
        <taxon>Nymphalidae</taxon>
        <taxon>Heliconiinae</taxon>
        <taxon>Argynnini</taxon>
        <taxon>Brenthis</taxon>
    </lineage>
</organism>
<dbReference type="InterPro" id="IPR036568">
    <property type="entry name" value="GGCT-like_sf"/>
</dbReference>
<evidence type="ECO:0000256" key="2">
    <source>
        <dbReference type="ARBA" id="ARBA00012344"/>
    </source>
</evidence>
<dbReference type="Pfam" id="PF04752">
    <property type="entry name" value="ChaC"/>
    <property type="match status" value="1"/>
</dbReference>
<dbReference type="GO" id="GO:0061928">
    <property type="term" value="F:glutathione specific gamma-glutamylcyclotransferase activity"/>
    <property type="evidence" value="ECO:0007669"/>
    <property type="project" value="UniProtKB-EC"/>
</dbReference>
<dbReference type="EMBL" id="OV170229">
    <property type="protein sequence ID" value="CAH0731950.1"/>
    <property type="molecule type" value="Genomic_DNA"/>
</dbReference>
<dbReference type="AlphaFoldDB" id="A0A8J9W0H2"/>
<dbReference type="GO" id="GO:0005737">
    <property type="term" value="C:cytoplasm"/>
    <property type="evidence" value="ECO:0007669"/>
    <property type="project" value="TreeGrafter"/>
</dbReference>
<dbReference type="Gene3D" id="3.10.490.10">
    <property type="entry name" value="Gamma-glutamyl cyclotransferase-like"/>
    <property type="match status" value="1"/>
</dbReference>
<name>A0A8J9W0H2_9NEOP</name>